<reference evidence="2" key="1">
    <citation type="submission" date="2023-06" db="EMBL/GenBank/DDBJ databases">
        <authorList>
            <person name="Delattre M."/>
        </authorList>
    </citation>
    <scope>NUCLEOTIDE SEQUENCE</scope>
    <source>
        <strain evidence="2">AF72</strain>
    </source>
</reference>
<dbReference type="Gene3D" id="1.25.40.60">
    <property type="match status" value="1"/>
</dbReference>
<dbReference type="PANTHER" id="PTHR11679">
    <property type="entry name" value="VESICLE PROTEIN SORTING-ASSOCIATED"/>
    <property type="match status" value="1"/>
</dbReference>
<sequence>MDILATVRLYIGEMVAQAGPQMKVLLMDKETTGIVSCAFAQSEMMHKEVYLFEKLDSPVPREQIKHLKCIVFVRPTQENITLLCQELRTPKYAQYFIFFSNIANKSDIKQLAEADEEEVVREVHEYFCDGIPLSKHLLSIGMRNPYDASFRLSTTSLLHIKQTIIALTLALKKKPTVCYQRTNEDCERLAGEVAQTMRREDGLYRNCKEDTMLLIVDRSEDCATPLLNQWTYEAMVHELLGIQNNRVTIDGQNLVLSELQDDFYEKNVSANFGEIGQNIKTLMEQFQSKTQIHKNVESIADMKSFVDEYPQFKKMSGTVSKHVSVVGELSRLVGTESLLEVSELEQSLVVDGDHSQCLDRIRVLLNNRKISNLNATRLVLLYALRFESNQSNDINGLINILKQREPAASSLVRSLLRFGGATRRKNELFGGQSAVEMTKRFIKGLKGVENVYTQHTPFLLQTIDAISRGKVNEQLYPKHASSEFVPRVDNIIIFMVGGATYQELFHVRAANERRLQSGGPAILLATTHMLNTKGFIEQLRAMGGGQ</sequence>
<comment type="similarity">
    <text evidence="1">Belongs to the STXBP/unc-18/SEC1 family.</text>
</comment>
<dbReference type="Gene3D" id="3.40.50.1910">
    <property type="match status" value="1"/>
</dbReference>
<dbReference type="InterPro" id="IPR001619">
    <property type="entry name" value="Sec1-like"/>
</dbReference>
<dbReference type="AlphaFoldDB" id="A0AA36DDZ6"/>
<accession>A0AA36DDZ6</accession>
<keyword evidence="3" id="KW-1185">Reference proteome</keyword>
<evidence type="ECO:0000313" key="2">
    <source>
        <dbReference type="EMBL" id="CAJ0584544.1"/>
    </source>
</evidence>
<evidence type="ECO:0008006" key="4">
    <source>
        <dbReference type="Google" id="ProtNLM"/>
    </source>
</evidence>
<protein>
    <recommendedName>
        <fullName evidence="4">Vacuolar protein sorting-associated protein 45</fullName>
    </recommendedName>
</protein>
<dbReference type="PIRSF" id="PIRSF005715">
    <property type="entry name" value="VPS45_Sec1"/>
    <property type="match status" value="1"/>
</dbReference>
<name>A0AA36DDZ6_9BILA</name>
<dbReference type="Gene3D" id="3.90.830.10">
    <property type="entry name" value="Syntaxin Binding Protein 1, Chain A, domain 2"/>
    <property type="match status" value="1"/>
</dbReference>
<evidence type="ECO:0000313" key="3">
    <source>
        <dbReference type="Proteomes" id="UP001177023"/>
    </source>
</evidence>
<dbReference type="EMBL" id="CATQJA010002697">
    <property type="protein sequence ID" value="CAJ0584544.1"/>
    <property type="molecule type" value="Genomic_DNA"/>
</dbReference>
<organism evidence="2 3">
    <name type="scientific">Mesorhabditis spiculigera</name>
    <dbReference type="NCBI Taxonomy" id="96644"/>
    <lineage>
        <taxon>Eukaryota</taxon>
        <taxon>Metazoa</taxon>
        <taxon>Ecdysozoa</taxon>
        <taxon>Nematoda</taxon>
        <taxon>Chromadorea</taxon>
        <taxon>Rhabditida</taxon>
        <taxon>Rhabditina</taxon>
        <taxon>Rhabditomorpha</taxon>
        <taxon>Rhabditoidea</taxon>
        <taxon>Rhabditidae</taxon>
        <taxon>Mesorhabditinae</taxon>
        <taxon>Mesorhabditis</taxon>
    </lineage>
</organism>
<dbReference type="InterPro" id="IPR043127">
    <property type="entry name" value="Sec-1-like_dom3a"/>
</dbReference>
<dbReference type="Proteomes" id="UP001177023">
    <property type="component" value="Unassembled WGS sequence"/>
</dbReference>
<dbReference type="Gene3D" id="3.40.50.2060">
    <property type="match status" value="1"/>
</dbReference>
<dbReference type="InterPro" id="IPR036045">
    <property type="entry name" value="Sec1-like_sf"/>
</dbReference>
<feature type="non-terminal residue" evidence="2">
    <location>
        <position position="546"/>
    </location>
</feature>
<gene>
    <name evidence="2" type="ORF">MSPICULIGERA_LOCUS22593</name>
</gene>
<dbReference type="GO" id="GO:0016192">
    <property type="term" value="P:vesicle-mediated transport"/>
    <property type="evidence" value="ECO:0007669"/>
    <property type="project" value="InterPro"/>
</dbReference>
<dbReference type="SUPFAM" id="SSF56815">
    <property type="entry name" value="Sec1/munc18-like (SM) proteins"/>
    <property type="match status" value="1"/>
</dbReference>
<evidence type="ECO:0000256" key="1">
    <source>
        <dbReference type="ARBA" id="ARBA00009884"/>
    </source>
</evidence>
<comment type="caution">
    <text evidence="2">The sequence shown here is derived from an EMBL/GenBank/DDBJ whole genome shotgun (WGS) entry which is preliminary data.</text>
</comment>
<dbReference type="InterPro" id="IPR043154">
    <property type="entry name" value="Sec-1-like_dom1"/>
</dbReference>
<dbReference type="InterPro" id="IPR027482">
    <property type="entry name" value="Sec1-like_dom2"/>
</dbReference>
<dbReference type="Pfam" id="PF00995">
    <property type="entry name" value="Sec1"/>
    <property type="match status" value="1"/>
</dbReference>
<proteinExistence type="inferred from homology"/>